<dbReference type="OMA" id="CWCGRKV"/>
<keyword evidence="5" id="KW-0812">Transmembrane</keyword>
<dbReference type="GeneID" id="106324371"/>
<keyword evidence="1" id="KW-0479">Metal-binding</keyword>
<dbReference type="EnsemblPlants" id="Bo2g144930.1">
    <property type="protein sequence ID" value="Bo2g144930.1"/>
    <property type="gene ID" value="Bo2g144930"/>
</dbReference>
<dbReference type="Gramene" id="Bo2g144930.1">
    <property type="protein sequence ID" value="Bo2g144930.1"/>
    <property type="gene ID" value="Bo2g144930"/>
</dbReference>
<dbReference type="PROSITE" id="PS51999">
    <property type="entry name" value="ZF_GRF"/>
    <property type="match status" value="1"/>
</dbReference>
<dbReference type="Proteomes" id="UP000032141">
    <property type="component" value="Chromosome C2"/>
</dbReference>
<keyword evidence="5" id="KW-1133">Transmembrane helix</keyword>
<dbReference type="AlphaFoldDB" id="A0A0D3AWA0"/>
<evidence type="ECO:0000256" key="1">
    <source>
        <dbReference type="ARBA" id="ARBA00022723"/>
    </source>
</evidence>
<dbReference type="KEGG" id="boe:106324371"/>
<dbReference type="OrthoDB" id="1083324at2759"/>
<feature type="domain" description="GRF-type" evidence="6">
    <location>
        <begin position="24"/>
        <end position="67"/>
    </location>
</feature>
<sequence>MSCTTGSSVCREVRQESIGVPMRCWCGRKVDLLVSKTNENPYRRFYRCQGVLQRKYESHLFKWVEVAMPEEFEEQRVEIGKAFSELERMAWEISGLGRSLKSEMGKLEAHVCQLENDVKVREAEACRNTQRGVVGVAPHLVLAVCVAGGLALVYKALCG</sequence>
<dbReference type="HOGENOM" id="CLU_140614_0_0_1"/>
<dbReference type="InterPro" id="IPR010666">
    <property type="entry name" value="Znf_GRF"/>
</dbReference>
<keyword evidence="5" id="KW-0472">Membrane</keyword>
<keyword evidence="2 4" id="KW-0863">Zinc-finger</keyword>
<proteinExistence type="predicted"/>
<evidence type="ECO:0000256" key="4">
    <source>
        <dbReference type="PROSITE-ProRule" id="PRU01343"/>
    </source>
</evidence>
<feature type="transmembrane region" description="Helical" evidence="5">
    <location>
        <begin position="136"/>
        <end position="157"/>
    </location>
</feature>
<dbReference type="RefSeq" id="XP_013617803.1">
    <property type="nucleotide sequence ID" value="XM_013762349.1"/>
</dbReference>
<evidence type="ECO:0000256" key="3">
    <source>
        <dbReference type="ARBA" id="ARBA00022833"/>
    </source>
</evidence>
<evidence type="ECO:0000256" key="2">
    <source>
        <dbReference type="ARBA" id="ARBA00022771"/>
    </source>
</evidence>
<evidence type="ECO:0000256" key="5">
    <source>
        <dbReference type="SAM" id="Phobius"/>
    </source>
</evidence>
<dbReference type="PANTHER" id="PTHR33248">
    <property type="entry name" value="ZINC ION-BINDING PROTEIN"/>
    <property type="match status" value="1"/>
</dbReference>
<protein>
    <recommendedName>
        <fullName evidence="6">GRF-type domain-containing protein</fullName>
    </recommendedName>
</protein>
<name>A0A0D3AWA0_BRAOL</name>
<evidence type="ECO:0000259" key="6">
    <source>
        <dbReference type="PROSITE" id="PS51999"/>
    </source>
</evidence>
<keyword evidence="3" id="KW-0862">Zinc</keyword>
<keyword evidence="8" id="KW-1185">Reference proteome</keyword>
<organism evidence="7 8">
    <name type="scientific">Brassica oleracea var. oleracea</name>
    <dbReference type="NCBI Taxonomy" id="109376"/>
    <lineage>
        <taxon>Eukaryota</taxon>
        <taxon>Viridiplantae</taxon>
        <taxon>Streptophyta</taxon>
        <taxon>Embryophyta</taxon>
        <taxon>Tracheophyta</taxon>
        <taxon>Spermatophyta</taxon>
        <taxon>Magnoliopsida</taxon>
        <taxon>eudicotyledons</taxon>
        <taxon>Gunneridae</taxon>
        <taxon>Pentapetalae</taxon>
        <taxon>rosids</taxon>
        <taxon>malvids</taxon>
        <taxon>Brassicales</taxon>
        <taxon>Brassicaceae</taxon>
        <taxon>Brassiceae</taxon>
        <taxon>Brassica</taxon>
    </lineage>
</organism>
<accession>A0A0D3AWA0</accession>
<dbReference type="GO" id="GO:0008270">
    <property type="term" value="F:zinc ion binding"/>
    <property type="evidence" value="ECO:0007669"/>
    <property type="project" value="UniProtKB-KW"/>
</dbReference>
<reference evidence="7 8" key="1">
    <citation type="journal article" date="2014" name="Genome Biol.">
        <title>Transcriptome and methylome profiling reveals relics of genome dominance in the mesopolyploid Brassica oleracea.</title>
        <authorList>
            <person name="Parkin I.A."/>
            <person name="Koh C."/>
            <person name="Tang H."/>
            <person name="Robinson S.J."/>
            <person name="Kagale S."/>
            <person name="Clarke W.E."/>
            <person name="Town C.D."/>
            <person name="Nixon J."/>
            <person name="Krishnakumar V."/>
            <person name="Bidwell S.L."/>
            <person name="Denoeud F."/>
            <person name="Belcram H."/>
            <person name="Links M.G."/>
            <person name="Just J."/>
            <person name="Clarke C."/>
            <person name="Bender T."/>
            <person name="Huebert T."/>
            <person name="Mason A.S."/>
            <person name="Pires J.C."/>
            <person name="Barker G."/>
            <person name="Moore J."/>
            <person name="Walley P.G."/>
            <person name="Manoli S."/>
            <person name="Batley J."/>
            <person name="Edwards D."/>
            <person name="Nelson M.N."/>
            <person name="Wang X."/>
            <person name="Paterson A.H."/>
            <person name="King G."/>
            <person name="Bancroft I."/>
            <person name="Chalhoub B."/>
            <person name="Sharpe A.G."/>
        </authorList>
    </citation>
    <scope>NUCLEOTIDE SEQUENCE</scope>
    <source>
        <strain evidence="7 8">cv. TO1000</strain>
    </source>
</reference>
<evidence type="ECO:0000313" key="8">
    <source>
        <dbReference type="Proteomes" id="UP000032141"/>
    </source>
</evidence>
<evidence type="ECO:0000313" key="7">
    <source>
        <dbReference type="EnsemblPlants" id="Bo2g144930.1"/>
    </source>
</evidence>
<reference evidence="7" key="2">
    <citation type="submission" date="2015-03" db="UniProtKB">
        <authorList>
            <consortium name="EnsemblPlants"/>
        </authorList>
    </citation>
    <scope>IDENTIFICATION</scope>
</reference>